<dbReference type="OrthoDB" id="10015795at2759"/>
<evidence type="ECO:0008006" key="4">
    <source>
        <dbReference type="Google" id="ProtNLM"/>
    </source>
</evidence>
<evidence type="ECO:0000313" key="2">
    <source>
        <dbReference type="EMBL" id="CAG9838938.1"/>
    </source>
</evidence>
<name>A0A9N9T539_DIABA</name>
<feature type="compositionally biased region" description="Low complexity" evidence="1">
    <location>
        <begin position="698"/>
        <end position="708"/>
    </location>
</feature>
<gene>
    <name evidence="2" type="ORF">DIABBA_LOCUS11750</name>
</gene>
<feature type="region of interest" description="Disordered" evidence="1">
    <location>
        <begin position="675"/>
        <end position="725"/>
    </location>
</feature>
<reference evidence="2" key="1">
    <citation type="submission" date="2022-01" db="EMBL/GenBank/DDBJ databases">
        <authorList>
            <person name="King R."/>
        </authorList>
    </citation>
    <scope>NUCLEOTIDE SEQUENCE</scope>
</reference>
<evidence type="ECO:0000313" key="3">
    <source>
        <dbReference type="Proteomes" id="UP001153709"/>
    </source>
</evidence>
<organism evidence="2 3">
    <name type="scientific">Diabrotica balteata</name>
    <name type="common">Banded cucumber beetle</name>
    <dbReference type="NCBI Taxonomy" id="107213"/>
    <lineage>
        <taxon>Eukaryota</taxon>
        <taxon>Metazoa</taxon>
        <taxon>Ecdysozoa</taxon>
        <taxon>Arthropoda</taxon>
        <taxon>Hexapoda</taxon>
        <taxon>Insecta</taxon>
        <taxon>Pterygota</taxon>
        <taxon>Neoptera</taxon>
        <taxon>Endopterygota</taxon>
        <taxon>Coleoptera</taxon>
        <taxon>Polyphaga</taxon>
        <taxon>Cucujiformia</taxon>
        <taxon>Chrysomeloidea</taxon>
        <taxon>Chrysomelidae</taxon>
        <taxon>Galerucinae</taxon>
        <taxon>Diabroticina</taxon>
        <taxon>Diabroticites</taxon>
        <taxon>Diabrotica</taxon>
    </lineage>
</organism>
<dbReference type="Proteomes" id="UP001153709">
    <property type="component" value="Chromosome 8"/>
</dbReference>
<evidence type="ECO:0000256" key="1">
    <source>
        <dbReference type="SAM" id="MobiDB-lite"/>
    </source>
</evidence>
<accession>A0A9N9T539</accession>
<dbReference type="EMBL" id="OU898283">
    <property type="protein sequence ID" value="CAG9838938.1"/>
    <property type="molecule type" value="Genomic_DNA"/>
</dbReference>
<sequence length="909" mass="104353">MPYIIIRYKFYVHRDEVIGQKENTKVSSCLNYGHACWGAHGKRSGNPIPQEPSELPRAMNTRWFLSKLVQSPIDFRYFRDIDFDMAARNNPEQLFSADEIDAKSGNIVSNSSASSTTDSDEYQFLLTDSDHGELSDGDSDNLNKTGLRNDETMNLKSFLSSWALQYNVSHVAVNDLLKYLKKLHPELPSDPRTLLNTDRTVITKSMDPGEYHHFGVETCIKYLINSSSSFFKNKNLIDLNINVDGLPISKSSCSQVYPILCRLSGTSMVDMIGIYWGNEKPKDANNFLEDFVNELIYIINNNIIINGKTYHVRMKAFICDVPAKAFITYSKGHTGYDSCSKCYIRGEYKDKRICFPYLYNLSLKTVYNGSSILKNIPNINLINNFPLDYMHLICLGVVKKILLIWCCGKPSLKLTQRQISNISTSLIATQKFIPKEFNRKPRSLNEVKRWKASEFRQFLFYTGPTVLKKELSEDYYLNFLVLHLACTILSSNNYFEYLDYAHDLSTYFVKTFKQLYGPHHVFHNVHNLLHLTNDVKNHGPLDNFSSFPFENYLQSILKSIRKKEKPLSQIVKRHNEKRKQLISKNVETLEYPLLQNIHENGITLNMNYENQFRKILFQTFSLEISEPNNCCQLKDQSIIIIKNILSTKKGTVLVDNYLAARAKCRIAEETSDIPSENENLGKRKRKQKTLSSDEESSTELSKLSSPPSYKRQPIERGTTTKDINVILPSPSVDTAQASEQSQNDERTLIQSILTQTNVVKYMVSDVLQEIKQVNKISDVLPEQPSQTLATRIKDVVKLPLDDTESLEKFNEALDEITLYNIAVNDLAKLGGRGIDDFIKRACLTLLTHKVGAEYSYYGKKGKKPFLNLNVAKVLIEPVIISTIFKWFHYLQMQPKKQKLPVQQKKRKLH</sequence>
<proteinExistence type="predicted"/>
<dbReference type="AlphaFoldDB" id="A0A9N9T539"/>
<dbReference type="PANTHER" id="PTHR33053">
    <property type="entry name" value="PROTEIN, PUTATIVE-RELATED"/>
    <property type="match status" value="1"/>
</dbReference>
<dbReference type="PANTHER" id="PTHR33053:SF24">
    <property type="entry name" value="TRANSPOSASE DOMAIN-CONTAINING PROTEIN"/>
    <property type="match status" value="1"/>
</dbReference>
<keyword evidence="3" id="KW-1185">Reference proteome</keyword>
<protein>
    <recommendedName>
        <fullName evidence="4">DUF4806 domain-containing protein</fullName>
    </recommendedName>
</protein>